<dbReference type="InterPro" id="IPR015500">
    <property type="entry name" value="Peptidase_S8_subtilisin-rel"/>
</dbReference>
<dbReference type="Gene3D" id="3.50.30.30">
    <property type="match status" value="1"/>
</dbReference>
<accession>A0ABT8MNL4</accession>
<dbReference type="InterPro" id="IPR003137">
    <property type="entry name" value="PA_domain"/>
</dbReference>
<keyword evidence="7 8" id="KW-0720">Serine protease</keyword>
<dbReference type="SUPFAM" id="SSF52743">
    <property type="entry name" value="Subtilisin-like"/>
    <property type="match status" value="1"/>
</dbReference>
<gene>
    <name evidence="14" type="ORF">QWY15_04020</name>
</gene>
<feature type="active site" description="Charge relay system" evidence="8">
    <location>
        <position position="282"/>
    </location>
</feature>
<evidence type="ECO:0000313" key="15">
    <source>
        <dbReference type="Proteomes" id="UP001172054"/>
    </source>
</evidence>
<evidence type="ECO:0000256" key="2">
    <source>
        <dbReference type="ARBA" id="ARBA00022512"/>
    </source>
</evidence>
<dbReference type="EMBL" id="JAUJWW010000001">
    <property type="protein sequence ID" value="MDN7226455.1"/>
    <property type="molecule type" value="Genomic_DNA"/>
</dbReference>
<evidence type="ECO:0000313" key="14">
    <source>
        <dbReference type="EMBL" id="MDN7226455.1"/>
    </source>
</evidence>
<dbReference type="InterPro" id="IPR023827">
    <property type="entry name" value="Peptidase_S8_Asp-AS"/>
</dbReference>
<dbReference type="PROSITE" id="PS00138">
    <property type="entry name" value="SUBTILASE_SER"/>
    <property type="match status" value="1"/>
</dbReference>
<dbReference type="PROSITE" id="PS00137">
    <property type="entry name" value="SUBTILASE_HIS"/>
    <property type="match status" value="1"/>
</dbReference>
<dbReference type="CDD" id="cd07474">
    <property type="entry name" value="Peptidases_S8_subtilisin_Vpr-like"/>
    <property type="match status" value="1"/>
</dbReference>
<dbReference type="InterPro" id="IPR046450">
    <property type="entry name" value="PA_dom_sf"/>
</dbReference>
<keyword evidence="5" id="KW-0732">Signal</keyword>
<proteinExistence type="inferred from homology"/>
<evidence type="ECO:0000256" key="3">
    <source>
        <dbReference type="ARBA" id="ARBA00022525"/>
    </source>
</evidence>
<evidence type="ECO:0000259" key="11">
    <source>
        <dbReference type="Pfam" id="PF00082"/>
    </source>
</evidence>
<keyword evidence="3" id="KW-0964">Secreted</keyword>
<evidence type="ECO:0000259" key="12">
    <source>
        <dbReference type="Pfam" id="PF02225"/>
    </source>
</evidence>
<evidence type="ECO:0000256" key="7">
    <source>
        <dbReference type="ARBA" id="ARBA00022825"/>
    </source>
</evidence>
<organism evidence="14 15">
    <name type="scientific">Planococcus liqunii</name>
    <dbReference type="NCBI Taxonomy" id="3058394"/>
    <lineage>
        <taxon>Bacteria</taxon>
        <taxon>Bacillati</taxon>
        <taxon>Bacillota</taxon>
        <taxon>Bacilli</taxon>
        <taxon>Bacillales</taxon>
        <taxon>Caryophanaceae</taxon>
        <taxon>Planococcus</taxon>
    </lineage>
</organism>
<dbReference type="PROSITE" id="PS51892">
    <property type="entry name" value="SUBTILASE"/>
    <property type="match status" value="1"/>
</dbReference>
<keyword evidence="2" id="KW-0134">Cell wall</keyword>
<evidence type="ECO:0000256" key="10">
    <source>
        <dbReference type="SAM" id="MobiDB-lite"/>
    </source>
</evidence>
<keyword evidence="15" id="KW-1185">Reference proteome</keyword>
<feature type="domain" description="Peptidase S8/S53" evidence="11">
    <location>
        <begin position="211"/>
        <end position="657"/>
    </location>
</feature>
<dbReference type="RefSeq" id="WP_301725500.1">
    <property type="nucleotide sequence ID" value="NZ_JAUJWW010000001.1"/>
</dbReference>
<dbReference type="SUPFAM" id="SSF52025">
    <property type="entry name" value="PA domain"/>
    <property type="match status" value="1"/>
</dbReference>
<dbReference type="PANTHER" id="PTHR43806:SF65">
    <property type="entry name" value="SERINE PROTEASE APRX"/>
    <property type="match status" value="1"/>
</dbReference>
<dbReference type="PROSITE" id="PS00136">
    <property type="entry name" value="SUBTILASE_ASP"/>
    <property type="match status" value="1"/>
</dbReference>
<evidence type="ECO:0000259" key="13">
    <source>
        <dbReference type="Pfam" id="PF05922"/>
    </source>
</evidence>
<evidence type="ECO:0000256" key="8">
    <source>
        <dbReference type="PROSITE-ProRule" id="PRU01240"/>
    </source>
</evidence>
<feature type="compositionally biased region" description="Basic and acidic residues" evidence="10">
    <location>
        <begin position="252"/>
        <end position="266"/>
    </location>
</feature>
<keyword evidence="4 8" id="KW-0645">Protease</keyword>
<evidence type="ECO:0000256" key="5">
    <source>
        <dbReference type="ARBA" id="ARBA00022729"/>
    </source>
</evidence>
<evidence type="ECO:0000256" key="1">
    <source>
        <dbReference type="ARBA" id="ARBA00011073"/>
    </source>
</evidence>
<dbReference type="InterPro" id="IPR050131">
    <property type="entry name" value="Peptidase_S8_subtilisin-like"/>
</dbReference>
<comment type="caution">
    <text evidence="14">The sequence shown here is derived from an EMBL/GenBank/DDBJ whole genome shotgun (WGS) entry which is preliminary data.</text>
</comment>
<dbReference type="Proteomes" id="UP001172054">
    <property type="component" value="Unassembled WGS sequence"/>
</dbReference>
<dbReference type="InterPro" id="IPR000209">
    <property type="entry name" value="Peptidase_S8/S53_dom"/>
</dbReference>
<dbReference type="Pfam" id="PF02225">
    <property type="entry name" value="PA"/>
    <property type="match status" value="1"/>
</dbReference>
<comment type="similarity">
    <text evidence="1 8 9">Belongs to the peptidase S8 family.</text>
</comment>
<dbReference type="Pfam" id="PF00082">
    <property type="entry name" value="Peptidase_S8"/>
    <property type="match status" value="1"/>
</dbReference>
<dbReference type="Pfam" id="PF05922">
    <property type="entry name" value="Inhibitor_I9"/>
    <property type="match status" value="1"/>
</dbReference>
<dbReference type="InterPro" id="IPR023828">
    <property type="entry name" value="Peptidase_S8_Ser-AS"/>
</dbReference>
<reference evidence="14 15" key="1">
    <citation type="submission" date="2023-06" db="EMBL/GenBank/DDBJ databases">
        <title>Novel species in genus Planococcus.</title>
        <authorList>
            <person name="Ning S."/>
        </authorList>
    </citation>
    <scope>NUCLEOTIDE SEQUENCE [LARGE SCALE GENOMIC DNA]</scope>
    <source>
        <strain evidence="14 15">N064</strain>
    </source>
</reference>
<dbReference type="PANTHER" id="PTHR43806">
    <property type="entry name" value="PEPTIDASE S8"/>
    <property type="match status" value="1"/>
</dbReference>
<evidence type="ECO:0000256" key="6">
    <source>
        <dbReference type="ARBA" id="ARBA00022801"/>
    </source>
</evidence>
<dbReference type="InterPro" id="IPR022398">
    <property type="entry name" value="Peptidase_S8_His-AS"/>
</dbReference>
<dbReference type="InterPro" id="IPR034213">
    <property type="entry name" value="S8_Vpr-like"/>
</dbReference>
<dbReference type="InterPro" id="IPR037045">
    <property type="entry name" value="S8pro/Inhibitor_I9_sf"/>
</dbReference>
<dbReference type="Gene3D" id="3.30.70.80">
    <property type="entry name" value="Peptidase S8 propeptide/proteinase inhibitor I9"/>
    <property type="match status" value="1"/>
</dbReference>
<dbReference type="Gene3D" id="3.40.50.200">
    <property type="entry name" value="Peptidase S8/S53 domain"/>
    <property type="match status" value="2"/>
</dbReference>
<sequence>MEKKPLWRIISSLLAILMILTLLFPFPASSYAKDTSSVKPAQNESQFLIRSAIAEQTELLKGKPKIHPDLQKLPASQEVGVIVHLSNRPAALEQGILAAQGKTVTTAKVKEAKVAAISQQATVASQIQQEKLNVTQGFSYSTVLNGFSAKVKAGDLEKLLQIEGVTLIEPDVRVEAIPEAINQVKPSAIAKFKASTTFLGIDKLWAEGLNGKGVKVAVLDTGIDPDHPEFKGIYKGGKNFVPNTVNYAKPRAKNDPSETKPSERPPHLPAVNDFGGTFATTHGTHVAGILAATGANDFGFKGIAPKVDLYAYRVLGAYTGGEFSSIIAGIEEAVVQDMDVINLSLGGYGTSEAESMSFALNNAMLAGTVAVSAAGNNGLFRSSIGTPATSRLAIAVGNSTIPEAHHSGMVNATVGKYKLAKVHNLMATELNQDTAAKLVGSTELVAIPGAGAEVDYKGKDVKGKVVLVARGEIPYTNKIKTAKAKGAKAILIHNLRNAPEGEGPANVFFGDAFDFIPAFDLSRADGEALRRELAKSKGSVSFSGIKTTTTAGDAISETSSSGPTTPNFDIKPDIVAPGMNIMSAKPMYKSEFPKADYRKAYVRESGTSMASPHIAGIAALMKQAHPNWTPFDIKVALANSAKVLDTTKYDVFAQGAGRVQAFAAVHPQAMAYSLDKAVQNQSGTQINNLKGSVTFGPQPIRTKNISVAKQIRVKDITGKGGNYKVSIQVKKTAGNAKLTVDKPTFTLKGEQLLNVTLTASKNAGAVYGDEIIGYIRISNGATAMSLPFAADLSGEFITELQTPAMTVLDLSFDGDGVNDKAEYRFNLTGNLAKNSLEIWNIMNPRSGGFEDGYIGYIHSAQTMKAGKVAIPITGKYRPWTGAPETTIPDGLYSFDFLGIPASNNPPFVGANIYPVVVKNTDPIIKATLTGAKLSGKVEDMYLVYNTELARFGLPFDLNSKLKASFVVTKNGKAQKAVPFTLKQNGTFTLNIQNFNPAADKVKVIITDAAGNKGEATINQTK</sequence>
<evidence type="ECO:0000256" key="9">
    <source>
        <dbReference type="RuleBase" id="RU003355"/>
    </source>
</evidence>
<feature type="domain" description="PA" evidence="12">
    <location>
        <begin position="443"/>
        <end position="529"/>
    </location>
</feature>
<keyword evidence="6 8" id="KW-0378">Hydrolase</keyword>
<name>A0ABT8MNL4_9BACL</name>
<feature type="region of interest" description="Disordered" evidence="10">
    <location>
        <begin position="249"/>
        <end position="274"/>
    </location>
</feature>
<dbReference type="PRINTS" id="PR00723">
    <property type="entry name" value="SUBTILISIN"/>
</dbReference>
<feature type="active site" description="Charge relay system" evidence="8">
    <location>
        <position position="608"/>
    </location>
</feature>
<evidence type="ECO:0000256" key="4">
    <source>
        <dbReference type="ARBA" id="ARBA00022670"/>
    </source>
</evidence>
<dbReference type="InterPro" id="IPR036852">
    <property type="entry name" value="Peptidase_S8/S53_dom_sf"/>
</dbReference>
<feature type="domain" description="Inhibitor I9" evidence="13">
    <location>
        <begin position="82"/>
        <end position="175"/>
    </location>
</feature>
<dbReference type="InterPro" id="IPR010259">
    <property type="entry name" value="S8pro/Inhibitor_I9"/>
</dbReference>
<protein>
    <submittedName>
        <fullName evidence="14">S8 family serine peptidase</fullName>
    </submittedName>
</protein>
<feature type="active site" description="Charge relay system" evidence="8">
    <location>
        <position position="220"/>
    </location>
</feature>